<dbReference type="PANTHER" id="PTHR20982">
    <property type="entry name" value="RIBOSOME RECYCLING FACTOR"/>
    <property type="match status" value="1"/>
</dbReference>
<dbReference type="GO" id="GO:0006412">
    <property type="term" value="P:translation"/>
    <property type="evidence" value="ECO:0007669"/>
    <property type="project" value="UniProtKB-KW"/>
</dbReference>
<dbReference type="OrthoDB" id="407355at2759"/>
<dbReference type="EnsemblMetazoa" id="XM_008189942.3">
    <property type="protein sequence ID" value="XP_008188164.1"/>
    <property type="gene ID" value="LOC100161518"/>
</dbReference>
<dbReference type="Proteomes" id="UP000007819">
    <property type="component" value="Chromosome A1"/>
</dbReference>
<organism evidence="6 7">
    <name type="scientific">Acyrthosiphon pisum</name>
    <name type="common">Pea aphid</name>
    <dbReference type="NCBI Taxonomy" id="7029"/>
    <lineage>
        <taxon>Eukaryota</taxon>
        <taxon>Metazoa</taxon>
        <taxon>Ecdysozoa</taxon>
        <taxon>Arthropoda</taxon>
        <taxon>Hexapoda</taxon>
        <taxon>Insecta</taxon>
        <taxon>Pterygota</taxon>
        <taxon>Neoptera</taxon>
        <taxon>Paraneoptera</taxon>
        <taxon>Hemiptera</taxon>
        <taxon>Sternorrhyncha</taxon>
        <taxon>Aphidomorpha</taxon>
        <taxon>Aphidoidea</taxon>
        <taxon>Aphididae</taxon>
        <taxon>Macrosiphini</taxon>
        <taxon>Acyrthosiphon</taxon>
    </lineage>
</organism>
<reference evidence="6" key="2">
    <citation type="submission" date="2022-06" db="UniProtKB">
        <authorList>
            <consortium name="EnsemblMetazoa"/>
        </authorList>
    </citation>
    <scope>IDENTIFICATION</scope>
</reference>
<comment type="similarity">
    <text evidence="1">Belongs to the RRF family.</text>
</comment>
<evidence type="ECO:0000313" key="6">
    <source>
        <dbReference type="EnsemblMetazoa" id="XP_008188164.1"/>
    </source>
</evidence>
<feature type="domain" description="Ribosome recycling factor" evidence="5">
    <location>
        <begin position="111"/>
        <end position="270"/>
    </location>
</feature>
<dbReference type="PANTHER" id="PTHR20982:SF3">
    <property type="entry name" value="MITOCHONDRIAL RIBOSOME RECYCLING FACTOR PSEUDO 1"/>
    <property type="match status" value="1"/>
</dbReference>
<dbReference type="InterPro" id="IPR023584">
    <property type="entry name" value="Ribosome_recyc_fac_dom"/>
</dbReference>
<dbReference type="Gene3D" id="3.30.1360.40">
    <property type="match status" value="1"/>
</dbReference>
<evidence type="ECO:0000259" key="5">
    <source>
        <dbReference type="Pfam" id="PF01765"/>
    </source>
</evidence>
<dbReference type="Gene3D" id="1.10.132.20">
    <property type="entry name" value="Ribosome-recycling factor"/>
    <property type="match status" value="1"/>
</dbReference>
<keyword evidence="3" id="KW-0648">Protein biosynthesis</keyword>
<name>A0A8R2FCV8_ACYPI</name>
<evidence type="ECO:0000313" key="7">
    <source>
        <dbReference type="Proteomes" id="UP000007819"/>
    </source>
</evidence>
<proteinExistence type="inferred from homology"/>
<dbReference type="KEGG" id="api:100161518"/>
<evidence type="ECO:0000256" key="2">
    <source>
        <dbReference type="ARBA" id="ARBA00020581"/>
    </source>
</evidence>
<evidence type="ECO:0000256" key="1">
    <source>
        <dbReference type="ARBA" id="ARBA00005912"/>
    </source>
</evidence>
<dbReference type="GeneID" id="100161518"/>
<dbReference type="GO" id="GO:0005739">
    <property type="term" value="C:mitochondrion"/>
    <property type="evidence" value="ECO:0007669"/>
    <property type="project" value="TreeGrafter"/>
</dbReference>
<reference evidence="7" key="1">
    <citation type="submission" date="2010-06" db="EMBL/GenBank/DDBJ databases">
        <authorList>
            <person name="Jiang H."/>
            <person name="Abraham K."/>
            <person name="Ali S."/>
            <person name="Alsbrooks S.L."/>
            <person name="Anim B.N."/>
            <person name="Anosike U.S."/>
            <person name="Attaway T."/>
            <person name="Bandaranaike D.P."/>
            <person name="Battles P.K."/>
            <person name="Bell S.N."/>
            <person name="Bell A.V."/>
            <person name="Beltran B."/>
            <person name="Bickham C."/>
            <person name="Bustamante Y."/>
            <person name="Caleb T."/>
            <person name="Canada A."/>
            <person name="Cardenas V."/>
            <person name="Carter K."/>
            <person name="Chacko J."/>
            <person name="Chandrabose M.N."/>
            <person name="Chavez D."/>
            <person name="Chavez A."/>
            <person name="Chen L."/>
            <person name="Chu H.-S."/>
            <person name="Claassen K.J."/>
            <person name="Cockrell R."/>
            <person name="Collins M."/>
            <person name="Cooper J.A."/>
            <person name="Cree A."/>
            <person name="Curry S.M."/>
            <person name="Da Y."/>
            <person name="Dao M.D."/>
            <person name="Das B."/>
            <person name="Davila M.-L."/>
            <person name="Davy-Carroll L."/>
            <person name="Denson S."/>
            <person name="Dinh H."/>
            <person name="Ebong V.E."/>
            <person name="Edwards J.R."/>
            <person name="Egan A."/>
            <person name="El-Daye J."/>
            <person name="Escobedo L."/>
            <person name="Fernandez S."/>
            <person name="Fernando P.R."/>
            <person name="Flagg N."/>
            <person name="Forbes L.D."/>
            <person name="Fowler R.G."/>
            <person name="Fu Q."/>
            <person name="Gabisi R.A."/>
            <person name="Ganer J."/>
            <person name="Garbino Pronczuk A."/>
            <person name="Garcia R.M."/>
            <person name="Garner T."/>
            <person name="Garrett T.E."/>
            <person name="Gonzalez D.A."/>
            <person name="Hamid H."/>
            <person name="Hawkins E.S."/>
            <person name="Hirani K."/>
            <person name="Hogues M.E."/>
            <person name="Hollins B."/>
            <person name="Hsiao C.-H."/>
            <person name="Jabil R."/>
            <person name="James M.L."/>
            <person name="Jhangiani S.N."/>
            <person name="Johnson B."/>
            <person name="Johnson Q."/>
            <person name="Joshi V."/>
            <person name="Kalu J.B."/>
            <person name="Kam C."/>
            <person name="Kashfia A."/>
            <person name="Keebler J."/>
            <person name="Kisamo H."/>
            <person name="Kovar C.L."/>
            <person name="Lago L.A."/>
            <person name="Lai C.-Y."/>
            <person name="Laidlaw J."/>
            <person name="Lara F."/>
            <person name="Le T.-K."/>
            <person name="Lee S.L."/>
            <person name="Legall F.H."/>
            <person name="Lemon S.J."/>
            <person name="Lewis L.R."/>
            <person name="Li B."/>
            <person name="Liu Y."/>
            <person name="Liu Y.-S."/>
            <person name="Lopez J."/>
            <person name="Lozado R.J."/>
            <person name="Lu J."/>
            <person name="Madu R.C."/>
            <person name="Maheshwari M."/>
            <person name="Maheshwari R."/>
            <person name="Malloy K."/>
            <person name="Martinez E."/>
            <person name="Mathew T."/>
            <person name="Mercado I.C."/>
            <person name="Mercado C."/>
            <person name="Meyer B."/>
            <person name="Montgomery K."/>
            <person name="Morgan M.B."/>
            <person name="Munidasa M."/>
            <person name="Nazareth L.V."/>
            <person name="Nelson J."/>
            <person name="Ng B.M."/>
            <person name="Nguyen N.B."/>
            <person name="Nguyen P.Q."/>
            <person name="Nguyen T."/>
            <person name="Obregon M."/>
            <person name="Okwuonu G.O."/>
            <person name="Onwere C.G."/>
            <person name="Orozco G."/>
            <person name="Parra A."/>
            <person name="Patel S."/>
            <person name="Patil S."/>
            <person name="Perez A."/>
            <person name="Perez Y."/>
            <person name="Pham C."/>
            <person name="Primus E.L."/>
            <person name="Pu L.-L."/>
            <person name="Puazo M."/>
            <person name="Qin X."/>
            <person name="Quiroz J.B."/>
            <person name="Reese J."/>
            <person name="Richards S."/>
            <person name="Rives C.M."/>
            <person name="Robberts R."/>
            <person name="Ruiz S.J."/>
            <person name="Ruiz M.J."/>
            <person name="Santibanez J."/>
            <person name="Schneider B.W."/>
            <person name="Sisson I."/>
            <person name="Smith M."/>
            <person name="Sodergren E."/>
            <person name="Song X.-Z."/>
            <person name="Song B.B."/>
            <person name="Summersgill H."/>
            <person name="Thelus R."/>
            <person name="Thornton R.D."/>
            <person name="Trejos Z.Y."/>
            <person name="Usmani K."/>
            <person name="Vattathil S."/>
            <person name="Villasana D."/>
            <person name="Walker D.L."/>
            <person name="Wang S."/>
            <person name="Wang K."/>
            <person name="White C.S."/>
            <person name="Williams A.C."/>
            <person name="Williamson J."/>
            <person name="Wilson K."/>
            <person name="Woghiren I.O."/>
            <person name="Woodworth J.R."/>
            <person name="Worley K.C."/>
            <person name="Wright R.A."/>
            <person name="Wu W."/>
            <person name="Young L."/>
            <person name="Zhang L."/>
            <person name="Zhang J."/>
            <person name="Zhu Y."/>
            <person name="Muzny D.M."/>
            <person name="Weinstock G."/>
            <person name="Gibbs R.A."/>
        </authorList>
    </citation>
    <scope>NUCLEOTIDE SEQUENCE [LARGE SCALE GENOMIC DNA]</scope>
    <source>
        <strain evidence="7">LSR1</strain>
    </source>
</reference>
<evidence type="ECO:0000256" key="3">
    <source>
        <dbReference type="ARBA" id="ARBA00022917"/>
    </source>
</evidence>
<dbReference type="InterPro" id="IPR002661">
    <property type="entry name" value="Ribosome_recyc_fac"/>
</dbReference>
<dbReference type="AlphaFoldDB" id="A0A8R2FCV8"/>
<sequence>MLKITTAVGRGTQVVSALWHGRSPCNITLQCLGRLDAKSQMDPRRPSSTFLNNIGSDWCCTHHLVRYYAKNKDKKSNKGQKKVSIDENFLAEHFKYYTMKTEMEKAVAALKNNYIKNLSLRSSTGALDSLPVTFEGDEYVIQDLAQIVRKNPKTIILNMTSFPQAIPAVLESLKASGMNLNPQQDKTSIFIPIPKVTKEHRENLSKGAKALFIKTKDSIKELQNKNIKVLKDNDALATDLVHTLQDQITALADKYVLEAQRIMEEKQSELKGDS</sequence>
<dbReference type="GO" id="GO:0043023">
    <property type="term" value="F:ribosomal large subunit binding"/>
    <property type="evidence" value="ECO:0007669"/>
    <property type="project" value="TreeGrafter"/>
</dbReference>
<dbReference type="InterPro" id="IPR036191">
    <property type="entry name" value="RRF_sf"/>
</dbReference>
<accession>A0A8R2FCV8</accession>
<evidence type="ECO:0000256" key="4">
    <source>
        <dbReference type="ARBA" id="ARBA00033107"/>
    </source>
</evidence>
<dbReference type="SUPFAM" id="SSF55194">
    <property type="entry name" value="Ribosome recycling factor, RRF"/>
    <property type="match status" value="1"/>
</dbReference>
<dbReference type="RefSeq" id="XP_008188164.1">
    <property type="nucleotide sequence ID" value="XM_008189942.2"/>
</dbReference>
<keyword evidence="7" id="KW-1185">Reference proteome</keyword>
<dbReference type="Pfam" id="PF01765">
    <property type="entry name" value="RRF"/>
    <property type="match status" value="1"/>
</dbReference>
<protein>
    <recommendedName>
        <fullName evidence="2">Ribosome-recycling factor, mitochondrial</fullName>
    </recommendedName>
    <alternativeName>
        <fullName evidence="4">Ribosome-releasing factor, mitochondrial</fullName>
    </alternativeName>
</protein>